<sequence length="169" mass="18606">MPRTKHIDVRFHKIRELIVTGDIVLKKVHTSENAADMLTKPVTTANSTAGESPARPWESRLPHSSRPQSPSPSLIFFSVSPPDEGRSCRAPPLDLPPPWRGSRSSETSLNLVRSRQTLQDLAGSGEISPDLARSRRICEISPDLVKSPPPRRGSRSSETSPDLVRSCQI</sequence>
<evidence type="ECO:0000256" key="1">
    <source>
        <dbReference type="SAM" id="MobiDB-lite"/>
    </source>
</evidence>
<dbReference type="EMBL" id="OIVN01000364">
    <property type="protein sequence ID" value="SPC79050.1"/>
    <property type="molecule type" value="Genomic_DNA"/>
</dbReference>
<feature type="compositionally biased region" description="Low complexity" evidence="1">
    <location>
        <begin position="62"/>
        <end position="74"/>
    </location>
</feature>
<feature type="region of interest" description="Disordered" evidence="1">
    <location>
        <begin position="36"/>
        <end position="108"/>
    </location>
</feature>
<protein>
    <recommendedName>
        <fullName evidence="3">Copia protein</fullName>
    </recommendedName>
</protein>
<accession>A0A2N9EWG3</accession>
<gene>
    <name evidence="2" type="ORF">FSB_LOCUS6932</name>
</gene>
<dbReference type="CDD" id="cd09272">
    <property type="entry name" value="RNase_HI_RT_Ty1"/>
    <property type="match status" value="1"/>
</dbReference>
<reference evidence="2" key="1">
    <citation type="submission" date="2018-02" db="EMBL/GenBank/DDBJ databases">
        <authorList>
            <person name="Cohen D.B."/>
            <person name="Kent A.D."/>
        </authorList>
    </citation>
    <scope>NUCLEOTIDE SEQUENCE</scope>
</reference>
<proteinExistence type="predicted"/>
<feature type="compositionally biased region" description="Polar residues" evidence="1">
    <location>
        <begin position="41"/>
        <end position="50"/>
    </location>
</feature>
<name>A0A2N9EWG3_FAGSY</name>
<dbReference type="AlphaFoldDB" id="A0A2N9EWG3"/>
<organism evidence="2">
    <name type="scientific">Fagus sylvatica</name>
    <name type="common">Beechnut</name>
    <dbReference type="NCBI Taxonomy" id="28930"/>
    <lineage>
        <taxon>Eukaryota</taxon>
        <taxon>Viridiplantae</taxon>
        <taxon>Streptophyta</taxon>
        <taxon>Embryophyta</taxon>
        <taxon>Tracheophyta</taxon>
        <taxon>Spermatophyta</taxon>
        <taxon>Magnoliopsida</taxon>
        <taxon>eudicotyledons</taxon>
        <taxon>Gunneridae</taxon>
        <taxon>Pentapetalae</taxon>
        <taxon>rosids</taxon>
        <taxon>fabids</taxon>
        <taxon>Fagales</taxon>
        <taxon>Fagaceae</taxon>
        <taxon>Fagus</taxon>
    </lineage>
</organism>
<evidence type="ECO:0000313" key="2">
    <source>
        <dbReference type="EMBL" id="SPC79050.1"/>
    </source>
</evidence>
<evidence type="ECO:0008006" key="3">
    <source>
        <dbReference type="Google" id="ProtNLM"/>
    </source>
</evidence>
<feature type="region of interest" description="Disordered" evidence="1">
    <location>
        <begin position="133"/>
        <end position="169"/>
    </location>
</feature>